<organism evidence="1 2">
    <name type="scientific">Profundicola chukchiensis</name>
    <dbReference type="NCBI Taxonomy" id="2961959"/>
    <lineage>
        <taxon>Bacteria</taxon>
        <taxon>Pseudomonadati</taxon>
        <taxon>Bacteroidota</taxon>
        <taxon>Flavobacteriia</taxon>
        <taxon>Flavobacteriales</taxon>
        <taxon>Weeksellaceae</taxon>
        <taxon>Profundicola</taxon>
    </lineage>
</organism>
<evidence type="ECO:0000313" key="1">
    <source>
        <dbReference type="EMBL" id="MDG4945201.1"/>
    </source>
</evidence>
<protein>
    <submittedName>
        <fullName evidence="1">Uncharacterized protein</fullName>
    </submittedName>
</protein>
<name>A0A9X4MUM3_9FLAO</name>
<dbReference type="EMBL" id="JANCMU010000001">
    <property type="protein sequence ID" value="MDG4945201.1"/>
    <property type="molecule type" value="Genomic_DNA"/>
</dbReference>
<sequence length="86" mass="9339">MKNLFFVTAFISFGVLSFAGNDVKIINEEIILSECCTRTVVNPETGESATATECATTRREACDAASVAANNKLYDFEVDSGNYDLD</sequence>
<accession>A0A9X4MUM3</accession>
<dbReference type="RefSeq" id="WP_304419897.1">
    <property type="nucleotide sequence ID" value="NZ_JANCMU010000001.1"/>
</dbReference>
<gene>
    <name evidence="1" type="ORF">NMK71_02140</name>
</gene>
<evidence type="ECO:0000313" key="2">
    <source>
        <dbReference type="Proteomes" id="UP001152599"/>
    </source>
</evidence>
<dbReference type="AlphaFoldDB" id="A0A9X4MUM3"/>
<proteinExistence type="predicted"/>
<comment type="caution">
    <text evidence="1">The sequence shown here is derived from an EMBL/GenBank/DDBJ whole genome shotgun (WGS) entry which is preliminary data.</text>
</comment>
<keyword evidence="2" id="KW-1185">Reference proteome</keyword>
<dbReference type="Proteomes" id="UP001152599">
    <property type="component" value="Unassembled WGS sequence"/>
</dbReference>
<reference evidence="1" key="1">
    <citation type="submission" date="2022-07" db="EMBL/GenBank/DDBJ databases">
        <title>Description and genome-wide analysis of Profundicola chukchiensis gen. nov., sp. nov., marine bacteria isolated from bottom sediments of the Chukchi Sea.</title>
        <authorList>
            <person name="Romanenko L."/>
            <person name="Otstavnykh N."/>
            <person name="Kurilenko V."/>
            <person name="Eremeev V."/>
            <person name="Velansky P."/>
            <person name="Mikhailov V."/>
            <person name="Isaeva M."/>
        </authorList>
    </citation>
    <scope>NUCLEOTIDE SEQUENCE</scope>
    <source>
        <strain evidence="1">KMM 9713</strain>
    </source>
</reference>